<comment type="caution">
    <text evidence="2">The sequence shown here is derived from an EMBL/GenBank/DDBJ whole genome shotgun (WGS) entry which is preliminary data.</text>
</comment>
<dbReference type="EMBL" id="JANPWB010000010">
    <property type="protein sequence ID" value="KAJ1139790.1"/>
    <property type="molecule type" value="Genomic_DNA"/>
</dbReference>
<feature type="compositionally biased region" description="Basic and acidic residues" evidence="1">
    <location>
        <begin position="59"/>
        <end position="137"/>
    </location>
</feature>
<feature type="region of interest" description="Disordered" evidence="1">
    <location>
        <begin position="48"/>
        <end position="145"/>
    </location>
</feature>
<keyword evidence="3" id="KW-1185">Reference proteome</keyword>
<evidence type="ECO:0000313" key="3">
    <source>
        <dbReference type="Proteomes" id="UP001066276"/>
    </source>
</evidence>
<dbReference type="AlphaFoldDB" id="A0AAV7QND1"/>
<reference evidence="2" key="1">
    <citation type="journal article" date="2022" name="bioRxiv">
        <title>Sequencing and chromosome-scale assembly of the giantPleurodeles waltlgenome.</title>
        <authorList>
            <person name="Brown T."/>
            <person name="Elewa A."/>
            <person name="Iarovenko S."/>
            <person name="Subramanian E."/>
            <person name="Araus A.J."/>
            <person name="Petzold A."/>
            <person name="Susuki M."/>
            <person name="Suzuki K.-i.T."/>
            <person name="Hayashi T."/>
            <person name="Toyoda A."/>
            <person name="Oliveira C."/>
            <person name="Osipova E."/>
            <person name="Leigh N.D."/>
            <person name="Simon A."/>
            <person name="Yun M.H."/>
        </authorList>
    </citation>
    <scope>NUCLEOTIDE SEQUENCE</scope>
    <source>
        <strain evidence="2">20211129_DDA</strain>
        <tissue evidence="2">Liver</tissue>
    </source>
</reference>
<evidence type="ECO:0000256" key="1">
    <source>
        <dbReference type="SAM" id="MobiDB-lite"/>
    </source>
</evidence>
<sequence>MSLNSIYHYLPQECTAHPACRIPLIRLGRCDGLAEACPHTFPLCTAAAGGEPEPTEAPPIREKTPGHGGKTEGQEGWRREFQERRSREERRTRNETEEQKNEERDGGAKEDIVERTPGRRTGETRERFVPDQGREDVNPGSGAQRAAILLEKRGFSRCVEAP</sequence>
<organism evidence="2 3">
    <name type="scientific">Pleurodeles waltl</name>
    <name type="common">Iberian ribbed newt</name>
    <dbReference type="NCBI Taxonomy" id="8319"/>
    <lineage>
        <taxon>Eukaryota</taxon>
        <taxon>Metazoa</taxon>
        <taxon>Chordata</taxon>
        <taxon>Craniata</taxon>
        <taxon>Vertebrata</taxon>
        <taxon>Euteleostomi</taxon>
        <taxon>Amphibia</taxon>
        <taxon>Batrachia</taxon>
        <taxon>Caudata</taxon>
        <taxon>Salamandroidea</taxon>
        <taxon>Salamandridae</taxon>
        <taxon>Pleurodelinae</taxon>
        <taxon>Pleurodeles</taxon>
    </lineage>
</organism>
<proteinExistence type="predicted"/>
<accession>A0AAV7QND1</accession>
<protein>
    <submittedName>
        <fullName evidence="2">Uncharacterized protein</fullName>
    </submittedName>
</protein>
<dbReference type="Proteomes" id="UP001066276">
    <property type="component" value="Chromosome 6"/>
</dbReference>
<evidence type="ECO:0000313" key="2">
    <source>
        <dbReference type="EMBL" id="KAJ1139790.1"/>
    </source>
</evidence>
<name>A0AAV7QND1_PLEWA</name>
<gene>
    <name evidence="2" type="ORF">NDU88_006154</name>
</gene>